<dbReference type="EMBL" id="JAAKFY010000019">
    <property type="protein sequence ID" value="KAF3842586.1"/>
    <property type="molecule type" value="Genomic_DNA"/>
</dbReference>
<sequence>MRSPVFPFYSGLANMEGSEQPPPLRSDASRAHVKKSSSRLLILLLLLLSGNVNINPGPEFSLLPCSICQLRMSLAVGRDWVFCMLPSAIMDATTSLTELLSTFSSEIILLGDLNWDWLSDKSSQ</sequence>
<protein>
    <submittedName>
        <fullName evidence="1">Uncharacterized protein</fullName>
    </submittedName>
</protein>
<organism evidence="1 2">
    <name type="scientific">Dissostichus mawsoni</name>
    <name type="common">Antarctic cod</name>
    <dbReference type="NCBI Taxonomy" id="36200"/>
    <lineage>
        <taxon>Eukaryota</taxon>
        <taxon>Metazoa</taxon>
        <taxon>Chordata</taxon>
        <taxon>Craniata</taxon>
        <taxon>Vertebrata</taxon>
        <taxon>Euteleostomi</taxon>
        <taxon>Actinopterygii</taxon>
        <taxon>Neopterygii</taxon>
        <taxon>Teleostei</taxon>
        <taxon>Neoteleostei</taxon>
        <taxon>Acanthomorphata</taxon>
        <taxon>Eupercaria</taxon>
        <taxon>Perciformes</taxon>
        <taxon>Notothenioidei</taxon>
        <taxon>Nototheniidae</taxon>
        <taxon>Dissostichus</taxon>
    </lineage>
</organism>
<proteinExistence type="predicted"/>
<dbReference type="AlphaFoldDB" id="A0A7J5XZN3"/>
<evidence type="ECO:0000313" key="1">
    <source>
        <dbReference type="EMBL" id="KAF3842586.1"/>
    </source>
</evidence>
<reference evidence="1 2" key="1">
    <citation type="submission" date="2020-03" db="EMBL/GenBank/DDBJ databases">
        <title>Dissostichus mawsoni Genome sequencing and assembly.</title>
        <authorList>
            <person name="Park H."/>
        </authorList>
    </citation>
    <scope>NUCLEOTIDE SEQUENCE [LARGE SCALE GENOMIC DNA]</scope>
    <source>
        <strain evidence="1">DM0001</strain>
        <tissue evidence="1">Muscle</tissue>
    </source>
</reference>
<gene>
    <name evidence="1" type="ORF">F7725_024537</name>
</gene>
<evidence type="ECO:0000313" key="2">
    <source>
        <dbReference type="Proteomes" id="UP000518266"/>
    </source>
</evidence>
<dbReference type="Proteomes" id="UP000518266">
    <property type="component" value="Unassembled WGS sequence"/>
</dbReference>
<name>A0A7J5XZN3_DISMA</name>
<comment type="caution">
    <text evidence="1">The sequence shown here is derived from an EMBL/GenBank/DDBJ whole genome shotgun (WGS) entry which is preliminary data.</text>
</comment>
<keyword evidence="2" id="KW-1185">Reference proteome</keyword>
<accession>A0A7J5XZN3</accession>